<feature type="region of interest" description="Disordered" evidence="1">
    <location>
        <begin position="461"/>
        <end position="481"/>
    </location>
</feature>
<feature type="region of interest" description="Disordered" evidence="1">
    <location>
        <begin position="598"/>
        <end position="661"/>
    </location>
</feature>
<feature type="compositionally biased region" description="Low complexity" evidence="1">
    <location>
        <begin position="202"/>
        <end position="212"/>
    </location>
</feature>
<feature type="compositionally biased region" description="Basic and acidic residues" evidence="1">
    <location>
        <begin position="508"/>
        <end position="518"/>
    </location>
</feature>
<feature type="compositionally biased region" description="Low complexity" evidence="1">
    <location>
        <begin position="636"/>
        <end position="646"/>
    </location>
</feature>
<feature type="region of interest" description="Disordered" evidence="1">
    <location>
        <begin position="834"/>
        <end position="1008"/>
    </location>
</feature>
<feature type="compositionally biased region" description="Pro residues" evidence="1">
    <location>
        <begin position="559"/>
        <end position="568"/>
    </location>
</feature>
<feature type="compositionally biased region" description="Gly residues" evidence="1">
    <location>
        <begin position="521"/>
        <end position="531"/>
    </location>
</feature>
<feature type="region of interest" description="Disordered" evidence="1">
    <location>
        <begin position="508"/>
        <end position="542"/>
    </location>
</feature>
<dbReference type="GO" id="GO:0003676">
    <property type="term" value="F:nucleic acid binding"/>
    <property type="evidence" value="ECO:0007669"/>
    <property type="project" value="InterPro"/>
</dbReference>
<protein>
    <recommendedName>
        <fullName evidence="3">RRM domain-containing protein</fullName>
    </recommendedName>
</protein>
<feature type="compositionally biased region" description="Low complexity" evidence="1">
    <location>
        <begin position="966"/>
        <end position="975"/>
    </location>
</feature>
<dbReference type="SUPFAM" id="SSF54928">
    <property type="entry name" value="RNA-binding domain, RBD"/>
    <property type="match status" value="1"/>
</dbReference>
<dbReference type="VEuPathDB" id="CryptoDB:Cvel_879"/>
<feature type="compositionally biased region" description="Pro residues" evidence="1">
    <location>
        <begin position="413"/>
        <end position="422"/>
    </location>
</feature>
<feature type="region of interest" description="Disordered" evidence="1">
    <location>
        <begin position="554"/>
        <end position="586"/>
    </location>
</feature>
<organism evidence="2">
    <name type="scientific">Chromera velia CCMP2878</name>
    <dbReference type="NCBI Taxonomy" id="1169474"/>
    <lineage>
        <taxon>Eukaryota</taxon>
        <taxon>Sar</taxon>
        <taxon>Alveolata</taxon>
        <taxon>Colpodellida</taxon>
        <taxon>Chromeraceae</taxon>
        <taxon>Chromera</taxon>
    </lineage>
</organism>
<name>A0A0G4H8C9_9ALVE</name>
<dbReference type="EMBL" id="CDMZ01001984">
    <property type="protein sequence ID" value="CEM40168.1"/>
    <property type="molecule type" value="Genomic_DNA"/>
</dbReference>
<feature type="compositionally biased region" description="Polar residues" evidence="1">
    <location>
        <begin position="297"/>
        <end position="306"/>
    </location>
</feature>
<feature type="compositionally biased region" description="Low complexity" evidence="1">
    <location>
        <begin position="461"/>
        <end position="479"/>
    </location>
</feature>
<proteinExistence type="predicted"/>
<feature type="region of interest" description="Disordered" evidence="1">
    <location>
        <begin position="202"/>
        <end position="448"/>
    </location>
</feature>
<dbReference type="AlphaFoldDB" id="A0A0G4H8C9"/>
<feature type="region of interest" description="Disordered" evidence="1">
    <location>
        <begin position="60"/>
        <end position="132"/>
    </location>
</feature>
<feature type="compositionally biased region" description="Pro residues" evidence="1">
    <location>
        <begin position="255"/>
        <end position="270"/>
    </location>
</feature>
<evidence type="ECO:0000313" key="2">
    <source>
        <dbReference type="EMBL" id="CEM40168.1"/>
    </source>
</evidence>
<feature type="compositionally biased region" description="Basic and acidic residues" evidence="1">
    <location>
        <begin position="576"/>
        <end position="585"/>
    </location>
</feature>
<feature type="compositionally biased region" description="Low complexity" evidence="1">
    <location>
        <begin position="242"/>
        <end position="254"/>
    </location>
</feature>
<feature type="compositionally biased region" description="Acidic residues" evidence="1">
    <location>
        <begin position="999"/>
        <end position="1008"/>
    </location>
</feature>
<sequence>MLEIVSQDRKVTRHKAMNGSQALLLFGATPPIVSSLDRLVTILRHTPRLVEILLNEARRHDEQGQGHTHGPAPASRAPTGDAIMPGGWATDVPLQQQQQQQQSFSSHHHPGLGLHGGGREGSQVGGHGGGTQFQAREHVGQAHPQPPPEAVPVRVHPLPQIQQASRQVPGGRAPLGFQHPSRVVPPAAATAAAALSSLTHPAGLSASASSSSAPPPYSADPTPSFPPELQPPGYLSSTSSSPFQVQADQQQRAQRPPPERQTPFSHPPSANPHMIPRHASELESLPPSRRFPPALFRNSSNSQLPASNLPPPGEATASRPSLHPATAATPPPVPDPYMGGPGDQHQPRPDLLSQVGGAGGADPGGGYPSHPANWPLAPVPLPHRCLPPSAPLPQITPHQLPGSNQAAAGVNFPPRPVRPSAPPAGENSRANSVSVAVPHAHAGHQHQQLYGQGQAAFPLHPQHQQQHPPVGQAGGQPVVSYSPPPYAAVSCRVPPAEAPFHLRERGLRAGEGSSRDPGRPPVGGAGDGGGSWQPITNARPSRAHEGVPLEFQSMHAPNRAPPFPPASLPYPHHYHQHEQREDTGARESQLLARQLMEEEGQRGAVQPQGQPPAESGEREGGGGVGGARPSLPPPYSSATVAASESEAPGRPFGQSPIPETELIGPPGANLFACLLPAWIGESDMMRIARGVGANPIGVRVLRHSRGTSKGLGYFSFRTCKEAFVALQKLDGLVVGDEERAKSGAHPQQQHPTAATSAAAAAGGGGGASASGGVPPREKTIKVRPKRKEFEFMQAELSPPSRELLVARYSVGGVARGPGGHLGSSAGVEVEGEAPMQPFASPLPSSSTDPTGGQRRREEEEEEEELVVYADVSAPPSRPLTLTQEEPESLPLPAPRGVMQEEENAGTHAQPRVAPTTTAGPSLLEERAGGGASERETETLRTRPPTLPADPPQHQSNLAAAPPPGPDASAAVSSGPPGLGDFGDPPGALGVIGGLSKDHDDDDDAERGD</sequence>
<reference evidence="2" key="1">
    <citation type="submission" date="2014-11" db="EMBL/GenBank/DDBJ databases">
        <authorList>
            <person name="Otto D Thomas"/>
            <person name="Naeem Raeece"/>
        </authorList>
    </citation>
    <scope>NUCLEOTIDE SEQUENCE</scope>
</reference>
<feature type="compositionally biased region" description="Gly residues" evidence="1">
    <location>
        <begin position="356"/>
        <end position="367"/>
    </location>
</feature>
<accession>A0A0G4H8C9</accession>
<evidence type="ECO:0008006" key="3">
    <source>
        <dbReference type="Google" id="ProtNLM"/>
    </source>
</evidence>
<gene>
    <name evidence="2" type="ORF">Cvel_879</name>
</gene>
<feature type="compositionally biased region" description="Basic and acidic residues" evidence="1">
    <location>
        <begin position="923"/>
        <end position="940"/>
    </location>
</feature>
<feature type="compositionally biased region" description="Gly residues" evidence="1">
    <location>
        <begin position="113"/>
        <end position="131"/>
    </location>
</feature>
<dbReference type="InterPro" id="IPR035979">
    <property type="entry name" value="RBD_domain_sf"/>
</dbReference>
<feature type="compositionally biased region" description="Pro residues" evidence="1">
    <location>
        <begin position="213"/>
        <end position="230"/>
    </location>
</feature>
<evidence type="ECO:0000256" key="1">
    <source>
        <dbReference type="SAM" id="MobiDB-lite"/>
    </source>
</evidence>
<feature type="region of interest" description="Disordered" evidence="1">
    <location>
        <begin position="738"/>
        <end position="782"/>
    </location>
</feature>